<protein>
    <submittedName>
        <fullName evidence="2">Uncharacterized protein</fullName>
    </submittedName>
</protein>
<accession>M1WH88</accession>
<dbReference type="PhylomeDB" id="M1WH88"/>
<dbReference type="HOGENOM" id="CLU_138695_2_0_1"/>
<gene>
    <name evidence="2" type="ORF">CPUR_03262</name>
</gene>
<sequence>MIQITSVIVTVMVAVTPVAQAAACNPGFDYCGYNLKRLYSGEDDEDDLRKIRQAIKKAHFRLEYSDVTLFHCNSDESITAMKVCDDFCTNGGQGMNDECFD</sequence>
<feature type="chain" id="PRO_5004019258" evidence="1">
    <location>
        <begin position="22"/>
        <end position="101"/>
    </location>
</feature>
<dbReference type="OrthoDB" id="4899866at2759"/>
<proteinExistence type="predicted"/>
<organism evidence="2 3">
    <name type="scientific">Claviceps purpurea (strain 20.1)</name>
    <name type="common">Ergot fungus</name>
    <name type="synonym">Sphacelia segetum</name>
    <dbReference type="NCBI Taxonomy" id="1111077"/>
    <lineage>
        <taxon>Eukaryota</taxon>
        <taxon>Fungi</taxon>
        <taxon>Dikarya</taxon>
        <taxon>Ascomycota</taxon>
        <taxon>Pezizomycotina</taxon>
        <taxon>Sordariomycetes</taxon>
        <taxon>Hypocreomycetidae</taxon>
        <taxon>Hypocreales</taxon>
        <taxon>Clavicipitaceae</taxon>
        <taxon>Claviceps</taxon>
    </lineage>
</organism>
<name>M1WH88_CLAP2</name>
<feature type="signal peptide" evidence="1">
    <location>
        <begin position="1"/>
        <end position="21"/>
    </location>
</feature>
<keyword evidence="3" id="KW-1185">Reference proteome</keyword>
<dbReference type="Proteomes" id="UP000016801">
    <property type="component" value="Unassembled WGS sequence"/>
</dbReference>
<keyword evidence="1" id="KW-0732">Signal</keyword>
<evidence type="ECO:0000313" key="2">
    <source>
        <dbReference type="EMBL" id="CCE35274.1"/>
    </source>
</evidence>
<reference evidence="2 3" key="1">
    <citation type="journal article" date="2013" name="PLoS Genet.">
        <title>Plant-symbiotic fungi as chemical engineers: Multi-genome analysis of the Clavicipitaceae reveals dynamics of alkaloid loci.</title>
        <authorList>
            <person name="Schardl C.L."/>
            <person name="Young C.A."/>
            <person name="Hesse U."/>
            <person name="Amyotte S.G."/>
            <person name="Andreeva K."/>
            <person name="Calie P.J."/>
            <person name="Fleetwood D.J."/>
            <person name="Haws D.C."/>
            <person name="Moore N."/>
            <person name="Oeser B."/>
            <person name="Panaccione D.G."/>
            <person name="Schweri K.K."/>
            <person name="Voisey C.R."/>
            <person name="Farman M.L."/>
            <person name="Jaromczyk J.W."/>
            <person name="Roe B.A."/>
            <person name="O'Sullivan D.M."/>
            <person name="Scott B."/>
            <person name="Tudzynski P."/>
            <person name="An Z."/>
            <person name="Arnaoudova E.G."/>
            <person name="Bullock C.T."/>
            <person name="Charlton N.D."/>
            <person name="Chen L."/>
            <person name="Cox M."/>
            <person name="Dinkins R.D."/>
            <person name="Florea S."/>
            <person name="Glenn A.E."/>
            <person name="Gordon A."/>
            <person name="Gueldener U."/>
            <person name="Harris D.R."/>
            <person name="Hollin W."/>
            <person name="Jaromczyk J."/>
            <person name="Johnson R.D."/>
            <person name="Khan A.K."/>
            <person name="Leistner E."/>
            <person name="Leuchtmann A."/>
            <person name="Li C."/>
            <person name="Liu J."/>
            <person name="Liu J."/>
            <person name="Liu M."/>
            <person name="Mace W."/>
            <person name="Machado C."/>
            <person name="Nagabhyru P."/>
            <person name="Pan J."/>
            <person name="Schmid J."/>
            <person name="Sugawara K."/>
            <person name="Steiner U."/>
            <person name="Takach J.E."/>
            <person name="Tanaka E."/>
            <person name="Webb J.S."/>
            <person name="Wilson E.V."/>
            <person name="Wiseman J.L."/>
            <person name="Yoshida R."/>
            <person name="Zeng Z."/>
        </authorList>
    </citation>
    <scope>NUCLEOTIDE SEQUENCE [LARGE SCALE GENOMIC DNA]</scope>
    <source>
        <strain evidence="2 3">20.1</strain>
    </source>
</reference>
<evidence type="ECO:0000313" key="3">
    <source>
        <dbReference type="Proteomes" id="UP000016801"/>
    </source>
</evidence>
<comment type="caution">
    <text evidence="2">The sequence shown here is derived from an EMBL/GenBank/DDBJ whole genome shotgun (WGS) entry which is preliminary data.</text>
</comment>
<evidence type="ECO:0000256" key="1">
    <source>
        <dbReference type="SAM" id="SignalP"/>
    </source>
</evidence>
<dbReference type="VEuPathDB" id="FungiDB:CPUR_03262"/>
<dbReference type="AlphaFoldDB" id="M1WH88"/>
<dbReference type="EMBL" id="CAGA01000190">
    <property type="protein sequence ID" value="CCE35274.1"/>
    <property type="molecule type" value="Genomic_DNA"/>
</dbReference>